<keyword evidence="5" id="KW-1185">Reference proteome</keyword>
<dbReference type="Gene3D" id="3.40.50.150">
    <property type="entry name" value="Vaccinia Virus protein VP39"/>
    <property type="match status" value="1"/>
</dbReference>
<protein>
    <recommendedName>
        <fullName evidence="3">Methyltransferase domain-containing protein</fullName>
    </recommendedName>
</protein>
<reference evidence="4 5" key="1">
    <citation type="journal article" date="2017" name="Arch. Microbiol.">
        <title>Mariprofundus micogutta sp. nov., a novel iron-oxidizing zetaproteobacterium isolated from a deep-sea hydrothermal field at the Bayonnaise knoll of the Izu-Ogasawara arc, and a description of Mariprofundales ord. nov. and Zetaproteobacteria classis nov.</title>
        <authorList>
            <person name="Makita H."/>
            <person name="Tanaka E."/>
            <person name="Mitsunobu S."/>
            <person name="Miyazaki M."/>
            <person name="Nunoura T."/>
            <person name="Uematsu K."/>
            <person name="Takaki Y."/>
            <person name="Nishi S."/>
            <person name="Shimamura S."/>
            <person name="Takai K."/>
        </authorList>
    </citation>
    <scope>NUCLEOTIDE SEQUENCE [LARGE SCALE GENOMIC DNA]</scope>
    <source>
        <strain evidence="4 5">ET2</strain>
    </source>
</reference>
<name>A0A1L8CKD1_9PROT</name>
<dbReference type="Pfam" id="PF13649">
    <property type="entry name" value="Methyltransf_25"/>
    <property type="match status" value="1"/>
</dbReference>
<dbReference type="CDD" id="cd02440">
    <property type="entry name" value="AdoMet_MTases"/>
    <property type="match status" value="1"/>
</dbReference>
<evidence type="ECO:0000256" key="1">
    <source>
        <dbReference type="ARBA" id="ARBA00022603"/>
    </source>
</evidence>
<gene>
    <name evidence="4" type="ORF">MMIC_P0297</name>
</gene>
<accession>A0A1L8CKD1</accession>
<dbReference type="AlphaFoldDB" id="A0A1L8CKD1"/>
<dbReference type="RefSeq" id="WP_072658558.1">
    <property type="nucleotide sequence ID" value="NZ_BDFD01000002.1"/>
</dbReference>
<keyword evidence="1" id="KW-0489">Methyltransferase</keyword>
<proteinExistence type="predicted"/>
<dbReference type="InterPro" id="IPR041698">
    <property type="entry name" value="Methyltransf_25"/>
</dbReference>
<dbReference type="OrthoDB" id="9791837at2"/>
<sequence length="220" mass="24979">MNRHFLSGEEIKAFYDQFGSKQDWQKFYEGPAIRTLLGEGAFDTSDAILEFGCGTGSFAEELLIQYLPETASYLGIDISSTMVNLARQKLSPFKNRANIEQTTGSFHFDLETQSIDHFVSNYVLDLLSPEDIKTLLNEAHRLLKQDGHLCLLSLTHGQTIFSKMLTRTWGYIHRLRPSLVGGCRPINLLNYLSDKQWRIDYQHISSAFAIPSQIIIASKI</sequence>
<keyword evidence="2" id="KW-0808">Transferase</keyword>
<dbReference type="Proteomes" id="UP000231632">
    <property type="component" value="Unassembled WGS sequence"/>
</dbReference>
<dbReference type="PANTHER" id="PTHR43861">
    <property type="entry name" value="TRANS-ACONITATE 2-METHYLTRANSFERASE-RELATED"/>
    <property type="match status" value="1"/>
</dbReference>
<dbReference type="PANTHER" id="PTHR43861:SF1">
    <property type="entry name" value="TRANS-ACONITATE 2-METHYLTRANSFERASE"/>
    <property type="match status" value="1"/>
</dbReference>
<organism evidence="4 5">
    <name type="scientific">Mariprofundus micogutta</name>
    <dbReference type="NCBI Taxonomy" id="1921010"/>
    <lineage>
        <taxon>Bacteria</taxon>
        <taxon>Pseudomonadati</taxon>
        <taxon>Pseudomonadota</taxon>
        <taxon>Candidatius Mariprofundia</taxon>
        <taxon>Mariprofundales</taxon>
        <taxon>Mariprofundaceae</taxon>
        <taxon>Mariprofundus</taxon>
    </lineage>
</organism>
<evidence type="ECO:0000313" key="4">
    <source>
        <dbReference type="EMBL" id="GAV19363.1"/>
    </source>
</evidence>
<feature type="domain" description="Methyltransferase" evidence="3">
    <location>
        <begin position="48"/>
        <end position="147"/>
    </location>
</feature>
<dbReference type="GO" id="GO:0032259">
    <property type="term" value="P:methylation"/>
    <property type="evidence" value="ECO:0007669"/>
    <property type="project" value="UniProtKB-KW"/>
</dbReference>
<dbReference type="GO" id="GO:0008168">
    <property type="term" value="F:methyltransferase activity"/>
    <property type="evidence" value="ECO:0007669"/>
    <property type="project" value="UniProtKB-KW"/>
</dbReference>
<evidence type="ECO:0000313" key="5">
    <source>
        <dbReference type="Proteomes" id="UP000231632"/>
    </source>
</evidence>
<dbReference type="SUPFAM" id="SSF53335">
    <property type="entry name" value="S-adenosyl-L-methionine-dependent methyltransferases"/>
    <property type="match status" value="1"/>
</dbReference>
<evidence type="ECO:0000256" key="2">
    <source>
        <dbReference type="ARBA" id="ARBA00022679"/>
    </source>
</evidence>
<dbReference type="STRING" id="1921010.MMIC_P0297"/>
<dbReference type="EMBL" id="BDFD01000002">
    <property type="protein sequence ID" value="GAV19363.1"/>
    <property type="molecule type" value="Genomic_DNA"/>
</dbReference>
<evidence type="ECO:0000259" key="3">
    <source>
        <dbReference type="Pfam" id="PF13649"/>
    </source>
</evidence>
<comment type="caution">
    <text evidence="4">The sequence shown here is derived from an EMBL/GenBank/DDBJ whole genome shotgun (WGS) entry which is preliminary data.</text>
</comment>
<dbReference type="InterPro" id="IPR029063">
    <property type="entry name" value="SAM-dependent_MTases_sf"/>
</dbReference>